<dbReference type="CDD" id="cd00995">
    <property type="entry name" value="PBP2_NikA_DppA_OppA_like"/>
    <property type="match status" value="1"/>
</dbReference>
<dbReference type="Proteomes" id="UP001442841">
    <property type="component" value="Chromosome"/>
</dbReference>
<dbReference type="InterPro" id="IPR000914">
    <property type="entry name" value="SBP_5_dom"/>
</dbReference>
<dbReference type="Gene3D" id="3.10.105.10">
    <property type="entry name" value="Dipeptide-binding Protein, Domain 3"/>
    <property type="match status" value="1"/>
</dbReference>
<gene>
    <name evidence="3" type="ORF">AADG42_12585</name>
</gene>
<dbReference type="InterPro" id="IPR039424">
    <property type="entry name" value="SBP_5"/>
</dbReference>
<evidence type="ECO:0000259" key="2">
    <source>
        <dbReference type="Pfam" id="PF00496"/>
    </source>
</evidence>
<reference evidence="3 4" key="1">
    <citation type="submission" date="2024-04" db="EMBL/GenBank/DDBJ databases">
        <title>Isolation of an actinomycete strain from pig manure.</title>
        <authorList>
            <person name="Gong T."/>
            <person name="Yu Z."/>
            <person name="An M."/>
            <person name="Wei C."/>
            <person name="Yang W."/>
            <person name="Liu L."/>
        </authorList>
    </citation>
    <scope>NUCLEOTIDE SEQUENCE [LARGE SCALE GENOMIC DNA]</scope>
    <source>
        <strain evidence="3 4">ZF39</strain>
    </source>
</reference>
<evidence type="ECO:0000256" key="1">
    <source>
        <dbReference type="SAM" id="SignalP"/>
    </source>
</evidence>
<name>A0ABZ3FQW5_9ACTN</name>
<evidence type="ECO:0000313" key="4">
    <source>
        <dbReference type="Proteomes" id="UP001442841"/>
    </source>
</evidence>
<evidence type="ECO:0000313" key="3">
    <source>
        <dbReference type="EMBL" id="XAN08100.1"/>
    </source>
</evidence>
<dbReference type="PIRSF" id="PIRSF002741">
    <property type="entry name" value="MppA"/>
    <property type="match status" value="1"/>
</dbReference>
<dbReference type="PROSITE" id="PS51257">
    <property type="entry name" value="PROKAR_LIPOPROTEIN"/>
    <property type="match status" value="1"/>
</dbReference>
<accession>A0ABZ3FQW5</accession>
<dbReference type="SUPFAM" id="SSF53850">
    <property type="entry name" value="Periplasmic binding protein-like II"/>
    <property type="match status" value="1"/>
</dbReference>
<feature type="domain" description="Solute-binding protein family 5" evidence="2">
    <location>
        <begin position="87"/>
        <end position="430"/>
    </location>
</feature>
<feature type="signal peptide" evidence="1">
    <location>
        <begin position="1"/>
        <end position="23"/>
    </location>
</feature>
<dbReference type="PANTHER" id="PTHR30290">
    <property type="entry name" value="PERIPLASMIC BINDING COMPONENT OF ABC TRANSPORTER"/>
    <property type="match status" value="1"/>
</dbReference>
<protein>
    <submittedName>
        <fullName evidence="3">ABC transporter substrate-binding protein</fullName>
    </submittedName>
</protein>
<keyword evidence="1" id="KW-0732">Signal</keyword>
<dbReference type="RefSeq" id="WP_425309556.1">
    <property type="nucleotide sequence ID" value="NZ_CP154795.1"/>
</dbReference>
<keyword evidence="4" id="KW-1185">Reference proteome</keyword>
<proteinExistence type="predicted"/>
<organism evidence="3 4">
    <name type="scientific">Ammonicoccus fulvus</name>
    <dbReference type="NCBI Taxonomy" id="3138240"/>
    <lineage>
        <taxon>Bacteria</taxon>
        <taxon>Bacillati</taxon>
        <taxon>Actinomycetota</taxon>
        <taxon>Actinomycetes</taxon>
        <taxon>Propionibacteriales</taxon>
        <taxon>Propionibacteriaceae</taxon>
        <taxon>Ammonicoccus</taxon>
    </lineage>
</organism>
<feature type="chain" id="PRO_5046410288" evidence="1">
    <location>
        <begin position="24"/>
        <end position="527"/>
    </location>
</feature>
<dbReference type="InterPro" id="IPR030678">
    <property type="entry name" value="Peptide/Ni-bd"/>
</dbReference>
<dbReference type="Gene3D" id="3.40.190.10">
    <property type="entry name" value="Periplasmic binding protein-like II"/>
    <property type="match status" value="1"/>
</dbReference>
<dbReference type="EMBL" id="CP154795">
    <property type="protein sequence ID" value="XAN08100.1"/>
    <property type="molecule type" value="Genomic_DNA"/>
</dbReference>
<dbReference type="Pfam" id="PF00496">
    <property type="entry name" value="SBP_bac_5"/>
    <property type="match status" value="1"/>
</dbReference>
<sequence length="527" mass="55872">MRSKPFRAAVSVLAALGVVLVGGCGPVSPGEAAQARQALVGPDGSMTFQLPSQPSGFDPFAVPGSADAMLAAAQFEPLVTAVDGRIMPRAADWWGSVNEGRTLIFTMRRGHWSDGVRMGAGDLVFTLERHLAPGSRSPLLPTLLRIEGAQDFHEGRSQHVSGIVADTSRGVLVTLAEPELNYLSRLTGLLVLPQHIYAGEALTPDEFREPRVGSGAYVFDRWGPDGSTVYLEPNPTIQPHTRLTGVVGRVVAPERVGAALESDPAALDVAVRIPGRDLADLPADRFNVARAPGDRMVGLAARDGGPLADVKVRQAIAFALDRGGVLERQLGGNGRVVDSVLFAPDWAASPDRTQHPYDPARARELLAAADWDPDTPVRIAVLTSDGDTGTWDALAANLAEVGLQADFTIHAPAERPDVLADPAVDAFVETYRMAVPDPGLAESWVMCGAPSGYCNPTLDALLVKGRGQLVATERQETYRRADEILSTELPVIPLWVPDAAVAVVKGRAGVNPLVQPETAVIDLWGSA</sequence>